<name>A0A564N8X6_9ENTR</name>
<dbReference type="RefSeq" id="WP_142463862.1">
    <property type="nucleotide sequence ID" value="NZ_CABGHF010000045.1"/>
</dbReference>
<reference evidence="1 2" key="1">
    <citation type="submission" date="2019-07" db="EMBL/GenBank/DDBJ databases">
        <authorList>
            <person name="Brisse S."/>
            <person name="Rodrigues C."/>
            <person name="Thorpe H."/>
        </authorList>
    </citation>
    <scope>NUCLEOTIDE SEQUENCE [LARGE SCALE GENOMIC DNA]</scope>
    <source>
        <strain evidence="1">SB6408</strain>
    </source>
</reference>
<sequence>MRNLLRNITAGVFNQRYPVGSRFRYYIVPGMPEVEEVVTTSEAWHVRNGRLVVRVSGKIGGVSVNKLEPIQ</sequence>
<dbReference type="AlphaFoldDB" id="A0A564N8X6"/>
<proteinExistence type="predicted"/>
<evidence type="ECO:0000313" key="1">
    <source>
        <dbReference type="EMBL" id="VUT02661.1"/>
    </source>
</evidence>
<gene>
    <name evidence="1" type="ORF">SB6408_02034</name>
</gene>
<dbReference type="EMBL" id="CABGHF010000045">
    <property type="protein sequence ID" value="VUT02661.1"/>
    <property type="molecule type" value="Genomic_DNA"/>
</dbReference>
<evidence type="ECO:0000313" key="2">
    <source>
        <dbReference type="Proteomes" id="UP000318370"/>
    </source>
</evidence>
<dbReference type="Proteomes" id="UP000318370">
    <property type="component" value="Unassembled WGS sequence"/>
</dbReference>
<protein>
    <submittedName>
        <fullName evidence="1">Uncharacterized protein</fullName>
    </submittedName>
</protein>
<organism evidence="1 2">
    <name type="scientific">Klebsiella spallanzanii</name>
    <dbReference type="NCBI Taxonomy" id="2587528"/>
    <lineage>
        <taxon>Bacteria</taxon>
        <taxon>Pseudomonadati</taxon>
        <taxon>Pseudomonadota</taxon>
        <taxon>Gammaproteobacteria</taxon>
        <taxon>Enterobacterales</taxon>
        <taxon>Enterobacteriaceae</taxon>
        <taxon>Klebsiella/Raoultella group</taxon>
        <taxon>Klebsiella</taxon>
    </lineage>
</organism>
<accession>A0A564N8X6</accession>